<feature type="signal peptide" evidence="12">
    <location>
        <begin position="1"/>
        <end position="19"/>
    </location>
</feature>
<dbReference type="PANTHER" id="PTHR24034">
    <property type="entry name" value="EGF-LIKE DOMAIN-CONTAINING PROTEIN"/>
    <property type="match status" value="1"/>
</dbReference>
<reference evidence="15" key="1">
    <citation type="thesis" date="2020" institute="ProQuest LLC" country="789 East Eisenhower Parkway, Ann Arbor, MI, USA">
        <title>Comparative Genomics and Chromosome Evolution.</title>
        <authorList>
            <person name="Mudd A.B."/>
        </authorList>
    </citation>
    <scope>NUCLEOTIDE SEQUENCE</scope>
    <source>
        <strain evidence="15">Female2</strain>
        <tissue evidence="15">Blood</tissue>
    </source>
</reference>
<dbReference type="OrthoDB" id="4062651at2759"/>
<dbReference type="GO" id="GO:0005509">
    <property type="term" value="F:calcium ion binding"/>
    <property type="evidence" value="ECO:0007669"/>
    <property type="project" value="InterPro"/>
</dbReference>
<evidence type="ECO:0000259" key="14">
    <source>
        <dbReference type="PROSITE" id="PS50923"/>
    </source>
</evidence>
<feature type="chain" id="PRO_5035869474" description="Fibulin 7" evidence="12">
    <location>
        <begin position="20"/>
        <end position="380"/>
    </location>
</feature>
<sequence length="380" mass="42331">MKIVLVLSVLLQLLWICNGEACSEQQEALRVLRHVQKLLTDHEVSYQRGLKALNQRLTNIKDQLIKVDTKGNCPRLKAPRHGRVLGGKLKPGHEVHFLCDPGYRLLGSETRMCQSNQTWNGETAICTAEMVSVANTSLQKPAKCSSFHSTQHCICDPGYQIQPGAICQDIDECSLFQSREESKICLHECINTPGSYYCVCPQGYVLDVSMNSCQDTDECNSEQASCLGGELCVNLHGGFICARPECPKPKYNTSYIKTSIQQCERTPCLLGSKSCLEAPHSISFHYIALQSQLPVPRILFTMTAPRSLGDSQRFSITRGKAYRGLEVRQSGRHRGELVLNKTLNGPTELQVDIEMAETSSRGLLGKHIFSVTIYVSQYPF</sequence>
<dbReference type="SMART" id="SM00179">
    <property type="entry name" value="EGF_CA"/>
    <property type="match status" value="2"/>
</dbReference>
<keyword evidence="6 12" id="KW-0732">Signal</keyword>
<dbReference type="InterPro" id="IPR026823">
    <property type="entry name" value="cEGF"/>
</dbReference>
<organism evidence="15 16">
    <name type="scientific">Hymenochirus boettgeri</name>
    <name type="common">Congo dwarf clawed frog</name>
    <dbReference type="NCBI Taxonomy" id="247094"/>
    <lineage>
        <taxon>Eukaryota</taxon>
        <taxon>Metazoa</taxon>
        <taxon>Chordata</taxon>
        <taxon>Craniata</taxon>
        <taxon>Vertebrata</taxon>
        <taxon>Euteleostomi</taxon>
        <taxon>Amphibia</taxon>
        <taxon>Batrachia</taxon>
        <taxon>Anura</taxon>
        <taxon>Pipoidea</taxon>
        <taxon>Pipidae</taxon>
        <taxon>Pipinae</taxon>
        <taxon>Hymenochirus</taxon>
    </lineage>
</organism>
<keyword evidence="8 11" id="KW-1015">Disulfide bond</keyword>
<accession>A0A8T2J0A6</accession>
<keyword evidence="4" id="KW-0272">Extracellular matrix</keyword>
<feature type="domain" description="EGF-like" evidence="13">
    <location>
        <begin position="169"/>
        <end position="210"/>
    </location>
</feature>
<dbReference type="InterPro" id="IPR000152">
    <property type="entry name" value="EGF-type_Asp/Asn_hydroxyl_site"/>
</dbReference>
<evidence type="ECO:0000256" key="3">
    <source>
        <dbReference type="ARBA" id="ARBA00022525"/>
    </source>
</evidence>
<dbReference type="PROSITE" id="PS00010">
    <property type="entry name" value="ASX_HYDROXYL"/>
    <property type="match status" value="1"/>
</dbReference>
<dbReference type="Proteomes" id="UP000812440">
    <property type="component" value="Chromosome 4"/>
</dbReference>
<proteinExistence type="inferred from homology"/>
<dbReference type="InterPro" id="IPR001881">
    <property type="entry name" value="EGF-like_Ca-bd_dom"/>
</dbReference>
<dbReference type="InterPro" id="IPR000742">
    <property type="entry name" value="EGF"/>
</dbReference>
<evidence type="ECO:0000256" key="5">
    <source>
        <dbReference type="ARBA" id="ARBA00022536"/>
    </source>
</evidence>
<dbReference type="AlphaFoldDB" id="A0A8T2J0A6"/>
<comment type="caution">
    <text evidence="10">Lacks conserved residue(s) required for the propagation of feature annotation.</text>
</comment>
<evidence type="ECO:0000256" key="11">
    <source>
        <dbReference type="PROSITE-ProRule" id="PRU00302"/>
    </source>
</evidence>
<dbReference type="Pfam" id="PF22914">
    <property type="entry name" value="Fibulin_C"/>
    <property type="match status" value="1"/>
</dbReference>
<dbReference type="InterPro" id="IPR055088">
    <property type="entry name" value="Fibulin_C"/>
</dbReference>
<dbReference type="InterPro" id="IPR018097">
    <property type="entry name" value="EGF_Ca-bd_CS"/>
</dbReference>
<comment type="subcellular location">
    <subcellularLocation>
        <location evidence="1">Secreted</location>
        <location evidence="1">Extracellular space</location>
        <location evidence="1">Extracellular matrix</location>
    </subcellularLocation>
</comment>
<evidence type="ECO:0000256" key="4">
    <source>
        <dbReference type="ARBA" id="ARBA00022530"/>
    </source>
</evidence>
<dbReference type="InterPro" id="IPR035976">
    <property type="entry name" value="Sushi/SCR/CCP_sf"/>
</dbReference>
<dbReference type="SMART" id="SM00181">
    <property type="entry name" value="EGF"/>
    <property type="match status" value="2"/>
</dbReference>
<evidence type="ECO:0000313" key="16">
    <source>
        <dbReference type="Proteomes" id="UP000812440"/>
    </source>
</evidence>
<dbReference type="Gene3D" id="2.10.25.10">
    <property type="entry name" value="Laminin"/>
    <property type="match status" value="1"/>
</dbReference>
<dbReference type="PROSITE" id="PS01187">
    <property type="entry name" value="EGF_CA"/>
    <property type="match status" value="1"/>
</dbReference>
<comment type="caution">
    <text evidence="15">The sequence shown here is derived from an EMBL/GenBank/DDBJ whole genome shotgun (WGS) entry which is preliminary data.</text>
</comment>
<evidence type="ECO:0000259" key="13">
    <source>
        <dbReference type="PROSITE" id="PS50026"/>
    </source>
</evidence>
<keyword evidence="16" id="KW-1185">Reference proteome</keyword>
<dbReference type="Gene3D" id="2.10.70.10">
    <property type="entry name" value="Complement Module, domain 1"/>
    <property type="match status" value="1"/>
</dbReference>
<evidence type="ECO:0000256" key="7">
    <source>
        <dbReference type="ARBA" id="ARBA00022737"/>
    </source>
</evidence>
<dbReference type="Pfam" id="PF00084">
    <property type="entry name" value="Sushi"/>
    <property type="match status" value="1"/>
</dbReference>
<keyword evidence="9" id="KW-0325">Glycoprotein</keyword>
<evidence type="ECO:0000313" key="15">
    <source>
        <dbReference type="EMBL" id="KAG8437303.1"/>
    </source>
</evidence>
<dbReference type="PROSITE" id="PS50923">
    <property type="entry name" value="SUSHI"/>
    <property type="match status" value="1"/>
</dbReference>
<evidence type="ECO:0000256" key="9">
    <source>
        <dbReference type="ARBA" id="ARBA00023180"/>
    </source>
</evidence>
<dbReference type="EMBL" id="JAACNH010000007">
    <property type="protein sequence ID" value="KAG8437303.1"/>
    <property type="molecule type" value="Genomic_DNA"/>
</dbReference>
<dbReference type="SMART" id="SM00032">
    <property type="entry name" value="CCP"/>
    <property type="match status" value="1"/>
</dbReference>
<evidence type="ECO:0008006" key="17">
    <source>
        <dbReference type="Google" id="ProtNLM"/>
    </source>
</evidence>
<evidence type="ECO:0000256" key="6">
    <source>
        <dbReference type="ARBA" id="ARBA00022729"/>
    </source>
</evidence>
<dbReference type="Pfam" id="PF12662">
    <property type="entry name" value="cEGF"/>
    <property type="match status" value="1"/>
</dbReference>
<evidence type="ECO:0000256" key="2">
    <source>
        <dbReference type="ARBA" id="ARBA00006127"/>
    </source>
</evidence>
<evidence type="ECO:0000256" key="12">
    <source>
        <dbReference type="SAM" id="SignalP"/>
    </source>
</evidence>
<feature type="disulfide bond" evidence="11">
    <location>
        <begin position="99"/>
        <end position="126"/>
    </location>
</feature>
<keyword evidence="5 10" id="KW-0245">EGF-like domain</keyword>
<dbReference type="CDD" id="cd00033">
    <property type="entry name" value="CCP"/>
    <property type="match status" value="1"/>
</dbReference>
<evidence type="ECO:0000256" key="8">
    <source>
        <dbReference type="ARBA" id="ARBA00023157"/>
    </source>
</evidence>
<dbReference type="InterPro" id="IPR000436">
    <property type="entry name" value="Sushi_SCR_CCP_dom"/>
</dbReference>
<keyword evidence="7" id="KW-0677">Repeat</keyword>
<dbReference type="InterPro" id="IPR009030">
    <property type="entry name" value="Growth_fac_rcpt_cys_sf"/>
</dbReference>
<gene>
    <name evidence="15" type="ORF">GDO86_008128</name>
</gene>
<dbReference type="SUPFAM" id="SSF57184">
    <property type="entry name" value="Growth factor receptor domain"/>
    <property type="match status" value="1"/>
</dbReference>
<dbReference type="PROSITE" id="PS50026">
    <property type="entry name" value="EGF_3"/>
    <property type="match status" value="1"/>
</dbReference>
<evidence type="ECO:0000256" key="10">
    <source>
        <dbReference type="PROSITE-ProRule" id="PRU00076"/>
    </source>
</evidence>
<dbReference type="SUPFAM" id="SSF57535">
    <property type="entry name" value="Complement control module/SCR domain"/>
    <property type="match status" value="1"/>
</dbReference>
<keyword evidence="11" id="KW-0768">Sushi</keyword>
<feature type="domain" description="Sushi" evidence="14">
    <location>
        <begin position="71"/>
        <end position="128"/>
    </location>
</feature>
<protein>
    <recommendedName>
        <fullName evidence="17">Fibulin 7</fullName>
    </recommendedName>
</protein>
<comment type="similarity">
    <text evidence="2">Belongs to the fibulin family.</text>
</comment>
<dbReference type="InterPro" id="IPR050751">
    <property type="entry name" value="ECM_structural_protein"/>
</dbReference>
<name>A0A8T2J0A6_9PIPI</name>
<dbReference type="FunFam" id="2.10.25.10:FF:000014">
    <property type="entry name" value="Latent-transforming growth factor beta-binding protein 3"/>
    <property type="match status" value="1"/>
</dbReference>
<evidence type="ECO:0000256" key="1">
    <source>
        <dbReference type="ARBA" id="ARBA00004498"/>
    </source>
</evidence>
<dbReference type="PANTHER" id="PTHR24034:SF206">
    <property type="entry name" value="FIBULIN-7-LIKE"/>
    <property type="match status" value="1"/>
</dbReference>
<keyword evidence="3" id="KW-0964">Secreted</keyword>